<gene>
    <name evidence="2" type="ORF">SLEP1_g49969</name>
</gene>
<keyword evidence="3" id="KW-1185">Reference proteome</keyword>
<comment type="caution">
    <text evidence="2">The sequence shown here is derived from an EMBL/GenBank/DDBJ whole genome shotgun (WGS) entry which is preliminary data.</text>
</comment>
<accession>A0AAV5LYT1</accession>
<dbReference type="Pfam" id="PF07727">
    <property type="entry name" value="RVT_2"/>
    <property type="match status" value="1"/>
</dbReference>
<name>A0AAV5LYT1_9ROSI</name>
<dbReference type="AlphaFoldDB" id="A0AAV5LYT1"/>
<dbReference type="EMBL" id="BPVZ01000159">
    <property type="protein sequence ID" value="GKV42586.1"/>
    <property type="molecule type" value="Genomic_DNA"/>
</dbReference>
<reference evidence="2 3" key="1">
    <citation type="journal article" date="2021" name="Commun. Biol.">
        <title>The genome of Shorea leprosula (Dipterocarpaceae) highlights the ecological relevance of drought in aseasonal tropical rainforests.</title>
        <authorList>
            <person name="Ng K.K.S."/>
            <person name="Kobayashi M.J."/>
            <person name="Fawcett J.A."/>
            <person name="Hatakeyama M."/>
            <person name="Paape T."/>
            <person name="Ng C.H."/>
            <person name="Ang C.C."/>
            <person name="Tnah L.H."/>
            <person name="Lee C.T."/>
            <person name="Nishiyama T."/>
            <person name="Sese J."/>
            <person name="O'Brien M.J."/>
            <person name="Copetti D."/>
            <person name="Mohd Noor M.I."/>
            <person name="Ong R.C."/>
            <person name="Putra M."/>
            <person name="Sireger I.Z."/>
            <person name="Indrioko S."/>
            <person name="Kosugi Y."/>
            <person name="Izuno A."/>
            <person name="Isagi Y."/>
            <person name="Lee S.L."/>
            <person name="Shimizu K.K."/>
        </authorList>
    </citation>
    <scope>NUCLEOTIDE SEQUENCE [LARGE SCALE GENOMIC DNA]</scope>
    <source>
        <strain evidence="2">214</strain>
    </source>
</reference>
<evidence type="ECO:0000259" key="1">
    <source>
        <dbReference type="Pfam" id="PF07727"/>
    </source>
</evidence>
<evidence type="ECO:0000313" key="2">
    <source>
        <dbReference type="EMBL" id="GKV42586.1"/>
    </source>
</evidence>
<dbReference type="Proteomes" id="UP001054252">
    <property type="component" value="Unassembled WGS sequence"/>
</dbReference>
<dbReference type="InterPro" id="IPR013103">
    <property type="entry name" value="RVT_2"/>
</dbReference>
<evidence type="ECO:0000313" key="3">
    <source>
        <dbReference type="Proteomes" id="UP001054252"/>
    </source>
</evidence>
<feature type="domain" description="Reverse transcriptase Ty1/copia-type" evidence="1">
    <location>
        <begin position="26"/>
        <end position="126"/>
    </location>
</feature>
<organism evidence="2 3">
    <name type="scientific">Rubroshorea leprosula</name>
    <dbReference type="NCBI Taxonomy" id="152421"/>
    <lineage>
        <taxon>Eukaryota</taxon>
        <taxon>Viridiplantae</taxon>
        <taxon>Streptophyta</taxon>
        <taxon>Embryophyta</taxon>
        <taxon>Tracheophyta</taxon>
        <taxon>Spermatophyta</taxon>
        <taxon>Magnoliopsida</taxon>
        <taxon>eudicotyledons</taxon>
        <taxon>Gunneridae</taxon>
        <taxon>Pentapetalae</taxon>
        <taxon>rosids</taxon>
        <taxon>malvids</taxon>
        <taxon>Malvales</taxon>
        <taxon>Dipterocarpaceae</taxon>
        <taxon>Rubroshorea</taxon>
    </lineage>
</organism>
<protein>
    <recommendedName>
        <fullName evidence="1">Reverse transcriptase Ty1/copia-type domain-containing protein</fullName>
    </recommendedName>
</protein>
<proteinExistence type="predicted"/>
<sequence length="129" mass="15193">MSLNHIERPLLILFGNKLRKMNYRLFKTLACLLIKGFTQEYGINYEETFAPVAHLTSVRNLLVIIAIRRWKLFQMDVRNVFLNGDLEEEVYMKPPPGLNHPPNKVCRLRHALYKLKQSPQAWYAKLVLL</sequence>